<reference evidence="2" key="4">
    <citation type="submission" date="2019-03" db="UniProtKB">
        <authorList>
            <consortium name="EnsemblPlants"/>
        </authorList>
    </citation>
    <scope>IDENTIFICATION</scope>
</reference>
<evidence type="ECO:0000256" key="1">
    <source>
        <dbReference type="SAM" id="MobiDB-lite"/>
    </source>
</evidence>
<evidence type="ECO:0000313" key="3">
    <source>
        <dbReference type="Proteomes" id="UP000015105"/>
    </source>
</evidence>
<name>A0A452ZWB9_AEGTS</name>
<dbReference type="Proteomes" id="UP000015105">
    <property type="component" value="Chromosome 1D"/>
</dbReference>
<dbReference type="EnsemblPlants" id="AET1Gv20948800.2">
    <property type="protein sequence ID" value="AET1Gv20948800.2"/>
    <property type="gene ID" value="AET1Gv20948800"/>
</dbReference>
<organism evidence="2 3">
    <name type="scientific">Aegilops tauschii subsp. strangulata</name>
    <name type="common">Goatgrass</name>
    <dbReference type="NCBI Taxonomy" id="200361"/>
    <lineage>
        <taxon>Eukaryota</taxon>
        <taxon>Viridiplantae</taxon>
        <taxon>Streptophyta</taxon>
        <taxon>Embryophyta</taxon>
        <taxon>Tracheophyta</taxon>
        <taxon>Spermatophyta</taxon>
        <taxon>Magnoliopsida</taxon>
        <taxon>Liliopsida</taxon>
        <taxon>Poales</taxon>
        <taxon>Poaceae</taxon>
        <taxon>BOP clade</taxon>
        <taxon>Pooideae</taxon>
        <taxon>Triticodae</taxon>
        <taxon>Triticeae</taxon>
        <taxon>Triticinae</taxon>
        <taxon>Aegilops</taxon>
    </lineage>
</organism>
<keyword evidence="3" id="KW-1185">Reference proteome</keyword>
<evidence type="ECO:0000313" key="2">
    <source>
        <dbReference type="EnsemblPlants" id="AET1Gv20948800.2"/>
    </source>
</evidence>
<dbReference type="Gramene" id="AET1Gv20948800.2">
    <property type="protein sequence ID" value="AET1Gv20948800.2"/>
    <property type="gene ID" value="AET1Gv20948800"/>
</dbReference>
<proteinExistence type="predicted"/>
<sequence>HLPIPAARRRPIPATLDPVPRARVRSATSQASPSVAHRRFGHPSSPPLPSSALAPFSSTQFFFDRLNSLDPPLLSGGCRRRGAMPLLSPQGAAIPRRADLVPLEVTAVVDLAGSTVAAQAPIAGKCRHPNGTDGVWEVDVRDSGDDGQSTDASRRPREGRLSRTQEQLD</sequence>
<feature type="region of interest" description="Disordered" evidence="1">
    <location>
        <begin position="126"/>
        <end position="169"/>
    </location>
</feature>
<reference evidence="3" key="1">
    <citation type="journal article" date="2014" name="Science">
        <title>Ancient hybridizations among the ancestral genomes of bread wheat.</title>
        <authorList>
            <consortium name="International Wheat Genome Sequencing Consortium,"/>
            <person name="Marcussen T."/>
            <person name="Sandve S.R."/>
            <person name="Heier L."/>
            <person name="Spannagl M."/>
            <person name="Pfeifer M."/>
            <person name="Jakobsen K.S."/>
            <person name="Wulff B.B."/>
            <person name="Steuernagel B."/>
            <person name="Mayer K.F."/>
            <person name="Olsen O.A."/>
        </authorList>
    </citation>
    <scope>NUCLEOTIDE SEQUENCE [LARGE SCALE GENOMIC DNA]</scope>
    <source>
        <strain evidence="3">cv. AL8/78</strain>
    </source>
</reference>
<feature type="region of interest" description="Disordered" evidence="1">
    <location>
        <begin position="1"/>
        <end position="48"/>
    </location>
</feature>
<protein>
    <submittedName>
        <fullName evidence="2">Uncharacterized protein</fullName>
    </submittedName>
</protein>
<reference evidence="2" key="3">
    <citation type="journal article" date="2017" name="Nature">
        <title>Genome sequence of the progenitor of the wheat D genome Aegilops tauschii.</title>
        <authorList>
            <person name="Luo M.C."/>
            <person name="Gu Y.Q."/>
            <person name="Puiu D."/>
            <person name="Wang H."/>
            <person name="Twardziok S.O."/>
            <person name="Deal K.R."/>
            <person name="Huo N."/>
            <person name="Zhu T."/>
            <person name="Wang L."/>
            <person name="Wang Y."/>
            <person name="McGuire P.E."/>
            <person name="Liu S."/>
            <person name="Long H."/>
            <person name="Ramasamy R.K."/>
            <person name="Rodriguez J.C."/>
            <person name="Van S.L."/>
            <person name="Yuan L."/>
            <person name="Wang Z."/>
            <person name="Xia Z."/>
            <person name="Xiao L."/>
            <person name="Anderson O.D."/>
            <person name="Ouyang S."/>
            <person name="Liang Y."/>
            <person name="Zimin A.V."/>
            <person name="Pertea G."/>
            <person name="Qi P."/>
            <person name="Bennetzen J.L."/>
            <person name="Dai X."/>
            <person name="Dawson M.W."/>
            <person name="Muller H.G."/>
            <person name="Kugler K."/>
            <person name="Rivarola-Duarte L."/>
            <person name="Spannagl M."/>
            <person name="Mayer K.F.X."/>
            <person name="Lu F.H."/>
            <person name="Bevan M.W."/>
            <person name="Leroy P."/>
            <person name="Li P."/>
            <person name="You F.M."/>
            <person name="Sun Q."/>
            <person name="Liu Z."/>
            <person name="Lyons E."/>
            <person name="Wicker T."/>
            <person name="Salzberg S.L."/>
            <person name="Devos K.M."/>
            <person name="Dvorak J."/>
        </authorList>
    </citation>
    <scope>NUCLEOTIDE SEQUENCE [LARGE SCALE GENOMIC DNA]</scope>
    <source>
        <strain evidence="2">cv. AL8/78</strain>
    </source>
</reference>
<accession>A0A452ZWB9</accession>
<reference evidence="3" key="2">
    <citation type="journal article" date="2017" name="Nat. Plants">
        <title>The Aegilops tauschii genome reveals multiple impacts of transposons.</title>
        <authorList>
            <person name="Zhao G."/>
            <person name="Zou C."/>
            <person name="Li K."/>
            <person name="Wang K."/>
            <person name="Li T."/>
            <person name="Gao L."/>
            <person name="Zhang X."/>
            <person name="Wang H."/>
            <person name="Yang Z."/>
            <person name="Liu X."/>
            <person name="Jiang W."/>
            <person name="Mao L."/>
            <person name="Kong X."/>
            <person name="Jiao Y."/>
            <person name="Jia J."/>
        </authorList>
    </citation>
    <scope>NUCLEOTIDE SEQUENCE [LARGE SCALE GENOMIC DNA]</scope>
    <source>
        <strain evidence="3">cv. AL8/78</strain>
    </source>
</reference>
<reference evidence="2" key="5">
    <citation type="journal article" date="2021" name="G3 (Bethesda)">
        <title>Aegilops tauschii genome assembly Aet v5.0 features greater sequence contiguity and improved annotation.</title>
        <authorList>
            <person name="Wang L."/>
            <person name="Zhu T."/>
            <person name="Rodriguez J.C."/>
            <person name="Deal K.R."/>
            <person name="Dubcovsky J."/>
            <person name="McGuire P.E."/>
            <person name="Lux T."/>
            <person name="Spannagl M."/>
            <person name="Mayer K.F.X."/>
            <person name="Baldrich P."/>
            <person name="Meyers B.C."/>
            <person name="Huo N."/>
            <person name="Gu Y.Q."/>
            <person name="Zhou H."/>
            <person name="Devos K.M."/>
            <person name="Bennetzen J.L."/>
            <person name="Unver T."/>
            <person name="Budak H."/>
            <person name="Gulick P.J."/>
            <person name="Galiba G."/>
            <person name="Kalapos B."/>
            <person name="Nelson D.R."/>
            <person name="Li P."/>
            <person name="You F.M."/>
            <person name="Luo M.C."/>
            <person name="Dvorak J."/>
        </authorList>
    </citation>
    <scope>NUCLEOTIDE SEQUENCE [LARGE SCALE GENOMIC DNA]</scope>
    <source>
        <strain evidence="2">cv. AL8/78</strain>
    </source>
</reference>
<dbReference type="AlphaFoldDB" id="A0A452ZWB9"/>
<feature type="compositionally biased region" description="Basic and acidic residues" evidence="1">
    <location>
        <begin position="152"/>
        <end position="163"/>
    </location>
</feature>